<dbReference type="GO" id="GO:0006417">
    <property type="term" value="P:regulation of translation"/>
    <property type="evidence" value="ECO:0007669"/>
    <property type="project" value="UniProtKB-KW"/>
</dbReference>
<keyword evidence="9" id="KW-0342">GTP-binding</keyword>
<accession>A0A6H0Y4F3</accession>
<dbReference type="Pfam" id="PF00009">
    <property type="entry name" value="GTP_EFTU"/>
    <property type="match status" value="1"/>
</dbReference>
<dbReference type="InterPro" id="IPR009000">
    <property type="entry name" value="Transl_B-barrel_sf"/>
</dbReference>
<evidence type="ECO:0000256" key="6">
    <source>
        <dbReference type="ARBA" id="ARBA00022801"/>
    </source>
</evidence>
<feature type="compositionally biased region" description="Basic and acidic residues" evidence="11">
    <location>
        <begin position="172"/>
        <end position="183"/>
    </location>
</feature>
<dbReference type="GO" id="GO:0003924">
    <property type="term" value="F:GTPase activity"/>
    <property type="evidence" value="ECO:0007669"/>
    <property type="project" value="InterPro"/>
</dbReference>
<evidence type="ECO:0000256" key="1">
    <source>
        <dbReference type="ARBA" id="ARBA00004496"/>
    </source>
</evidence>
<evidence type="ECO:0000256" key="9">
    <source>
        <dbReference type="ARBA" id="ARBA00023134"/>
    </source>
</evidence>
<evidence type="ECO:0000256" key="8">
    <source>
        <dbReference type="ARBA" id="ARBA00022917"/>
    </source>
</evidence>
<feature type="region of interest" description="Disordered" evidence="11">
    <location>
        <begin position="153"/>
        <end position="251"/>
    </location>
</feature>
<feature type="compositionally biased region" description="Polar residues" evidence="11">
    <location>
        <begin position="194"/>
        <end position="205"/>
    </location>
</feature>
<keyword evidence="7" id="KW-0810">Translation regulation</keyword>
<comment type="catalytic activity">
    <reaction evidence="10">
        <text>GTP + H2O = GDP + phosphate + H(+)</text>
        <dbReference type="Rhea" id="RHEA:19669"/>
        <dbReference type="ChEBI" id="CHEBI:15377"/>
        <dbReference type="ChEBI" id="CHEBI:15378"/>
        <dbReference type="ChEBI" id="CHEBI:37565"/>
        <dbReference type="ChEBI" id="CHEBI:43474"/>
        <dbReference type="ChEBI" id="CHEBI:58189"/>
    </reaction>
    <physiologicalReaction direction="left-to-right" evidence="10">
        <dbReference type="Rhea" id="RHEA:19670"/>
    </physiologicalReaction>
</comment>
<comment type="subcellular location">
    <subcellularLocation>
        <location evidence="1">Cytoplasm</location>
    </subcellularLocation>
</comment>
<dbReference type="Gene3D" id="2.40.30.10">
    <property type="entry name" value="Translation factors"/>
    <property type="match status" value="2"/>
</dbReference>
<evidence type="ECO:0000256" key="4">
    <source>
        <dbReference type="ARBA" id="ARBA00022490"/>
    </source>
</evidence>
<evidence type="ECO:0000313" key="14">
    <source>
        <dbReference type="Proteomes" id="UP000503462"/>
    </source>
</evidence>
<comment type="similarity">
    <text evidence="2">Belongs to the TRAFAC class translation factor GTPase superfamily. Classic translation factor GTPase family. EF-Tu/EF-1A subfamily.</text>
</comment>
<dbReference type="OrthoDB" id="342024at2759"/>
<organism evidence="13 14">
    <name type="scientific">Peltaster fructicola</name>
    <dbReference type="NCBI Taxonomy" id="286661"/>
    <lineage>
        <taxon>Eukaryota</taxon>
        <taxon>Fungi</taxon>
        <taxon>Dikarya</taxon>
        <taxon>Ascomycota</taxon>
        <taxon>Pezizomycotina</taxon>
        <taxon>Dothideomycetes</taxon>
        <taxon>Dothideomycetes incertae sedis</taxon>
        <taxon>Peltaster</taxon>
    </lineage>
</organism>
<dbReference type="Pfam" id="PF22594">
    <property type="entry name" value="GTP-eEF1A_C"/>
    <property type="match status" value="1"/>
</dbReference>
<sequence>MTSHRRVKDIAYDADDLDYDEDESAPYDQYTEEDKQNFAELTPVVQAHLVEAQVKASVDQIQEALYHYYWDVAKSVDYLKKQNTPKTQPAQKQTKPKSKFDEAADKVQIKNGKFDLSALVPGPHMPLKDVPMEKWMSMVDWNNIPPHLVTTFTPERQQRPIKLMGGSSKLAKLAEERRRKAESLKAGVQDRTNEASVSTTVTSLDRLSLNKAEKRPSDTPETQRRYPSKKKKEPTPPPAEEPEPEVEPVEPLPDIRAEPSAFGRILSSKTKLAAKGQLSVQDVFAASKPTQATPKPAAQPVKPKAQLANAKQLWGKARTTQRPFASFVVAGHVDHGKSTLMGRLLLDTGAVQQRDIDKFKKQAAEIGKESFALAWVMDTGSEERERGVTVDIAQHNFSTAKADFTIIDAPGHRDFIPNMLSGASMADIVVLVVDANQLDSGIKGQTREHIQLAYGVGIRKVVVAVNKLDASNPAWDQQLFSDVKDQIARLLRQVGFVEKNIRYVPCSGLNGENVAKPAPKDSPAAEVGGGTPSLVAALETFTHDDAASYAKAGGTPTQQEKAVTTRSLRMQVADVYRGGIQNPLSVSGRIAHGDVVEGQAITILPSGDQAVVKGIERAGEGTEWAVALQIVSLHLDGDLETLNRNLRAGDLISSTSQPPKLIKTITAKVQVLDTILPQAVELHYGRLHITASVKRLVETIDSKGAQLKKSPRSLKAGQVARIDIALGNGAPLEPEDRIILRSDGDTIALGIIESVIA</sequence>
<evidence type="ECO:0000313" key="13">
    <source>
        <dbReference type="EMBL" id="QIX01894.1"/>
    </source>
</evidence>
<evidence type="ECO:0000256" key="2">
    <source>
        <dbReference type="ARBA" id="ARBA00007249"/>
    </source>
</evidence>
<dbReference type="InterPro" id="IPR054696">
    <property type="entry name" value="GTP-eEF1A_C"/>
</dbReference>
<evidence type="ECO:0000256" key="11">
    <source>
        <dbReference type="SAM" id="MobiDB-lite"/>
    </source>
</evidence>
<gene>
    <name evidence="13" type="ORF">AMS68_007411</name>
</gene>
<keyword evidence="8" id="KW-0648">Protein biosynthesis</keyword>
<dbReference type="AlphaFoldDB" id="A0A6H0Y4F3"/>
<keyword evidence="14" id="KW-1185">Reference proteome</keyword>
<dbReference type="PROSITE" id="PS00301">
    <property type="entry name" value="G_TR_1"/>
    <property type="match status" value="1"/>
</dbReference>
<feature type="compositionally biased region" description="Basic and acidic residues" evidence="11">
    <location>
        <begin position="211"/>
        <end position="224"/>
    </location>
</feature>
<dbReference type="InterPro" id="IPR015033">
    <property type="entry name" value="HBS1-like_N"/>
</dbReference>
<dbReference type="PANTHER" id="PTHR23115">
    <property type="entry name" value="TRANSLATION FACTOR"/>
    <property type="match status" value="1"/>
</dbReference>
<dbReference type="Pfam" id="PF08938">
    <property type="entry name" value="HBS1_N"/>
    <property type="match status" value="1"/>
</dbReference>
<evidence type="ECO:0000259" key="12">
    <source>
        <dbReference type="PROSITE" id="PS51722"/>
    </source>
</evidence>
<dbReference type="Proteomes" id="UP000503462">
    <property type="component" value="Chromosome 5"/>
</dbReference>
<dbReference type="PRINTS" id="PR00315">
    <property type="entry name" value="ELONGATNFCT"/>
</dbReference>
<name>A0A6H0Y4F3_9PEZI</name>
<dbReference type="InterPro" id="IPR000795">
    <property type="entry name" value="T_Tr_GTP-bd_dom"/>
</dbReference>
<dbReference type="GO" id="GO:0005525">
    <property type="term" value="F:GTP binding"/>
    <property type="evidence" value="ECO:0007669"/>
    <property type="project" value="UniProtKB-KW"/>
</dbReference>
<dbReference type="GO" id="GO:0006412">
    <property type="term" value="P:translation"/>
    <property type="evidence" value="ECO:0007669"/>
    <property type="project" value="UniProtKB-KW"/>
</dbReference>
<evidence type="ECO:0000256" key="10">
    <source>
        <dbReference type="ARBA" id="ARBA00049117"/>
    </source>
</evidence>
<feature type="domain" description="Tr-type G" evidence="12">
    <location>
        <begin position="322"/>
        <end position="533"/>
    </location>
</feature>
<keyword evidence="4" id="KW-0963">Cytoplasm</keyword>
<feature type="compositionally biased region" description="Acidic residues" evidence="11">
    <location>
        <begin position="12"/>
        <end position="24"/>
    </location>
</feature>
<dbReference type="SUPFAM" id="SSF50447">
    <property type="entry name" value="Translation proteins"/>
    <property type="match status" value="1"/>
</dbReference>
<dbReference type="InterPro" id="IPR050100">
    <property type="entry name" value="TRAFAC_GTPase_members"/>
</dbReference>
<keyword evidence="6" id="KW-0378">Hydrolase</keyword>
<reference evidence="13 14" key="1">
    <citation type="journal article" date="2016" name="Sci. Rep.">
        <title>Peltaster fructicola genome reveals evolution from an invasive phytopathogen to an ectophytic parasite.</title>
        <authorList>
            <person name="Xu C."/>
            <person name="Chen H."/>
            <person name="Gleason M.L."/>
            <person name="Xu J.R."/>
            <person name="Liu H."/>
            <person name="Zhang R."/>
            <person name="Sun G."/>
        </authorList>
    </citation>
    <scope>NUCLEOTIDE SEQUENCE [LARGE SCALE GENOMIC DNA]</scope>
    <source>
        <strain evidence="13 14">LNHT1506</strain>
    </source>
</reference>
<evidence type="ECO:0000256" key="5">
    <source>
        <dbReference type="ARBA" id="ARBA00022741"/>
    </source>
</evidence>
<dbReference type="GO" id="GO:0005737">
    <property type="term" value="C:cytoplasm"/>
    <property type="evidence" value="ECO:0007669"/>
    <property type="project" value="UniProtKB-SubCell"/>
</dbReference>
<evidence type="ECO:0000256" key="7">
    <source>
        <dbReference type="ARBA" id="ARBA00022845"/>
    </source>
</evidence>
<proteinExistence type="inferred from homology"/>
<dbReference type="PROSITE" id="PS51722">
    <property type="entry name" value="G_TR_2"/>
    <property type="match status" value="1"/>
</dbReference>
<keyword evidence="5" id="KW-0547">Nucleotide-binding</keyword>
<protein>
    <recommendedName>
        <fullName evidence="3">Elongation factor 1-alpha</fullName>
    </recommendedName>
</protein>
<dbReference type="SUPFAM" id="SSF50465">
    <property type="entry name" value="EF-Tu/eEF-1alpha/eIF2-gamma C-terminal domain"/>
    <property type="match status" value="1"/>
</dbReference>
<dbReference type="InterPro" id="IPR031157">
    <property type="entry name" value="G_TR_CS"/>
</dbReference>
<evidence type="ECO:0000256" key="3">
    <source>
        <dbReference type="ARBA" id="ARBA00013870"/>
    </source>
</evidence>
<dbReference type="InterPro" id="IPR027417">
    <property type="entry name" value="P-loop_NTPase"/>
</dbReference>
<dbReference type="SUPFAM" id="SSF52540">
    <property type="entry name" value="P-loop containing nucleoside triphosphate hydrolases"/>
    <property type="match status" value="1"/>
</dbReference>
<dbReference type="InterPro" id="IPR009001">
    <property type="entry name" value="Transl_elong_EF1A/Init_IF2_C"/>
</dbReference>
<dbReference type="EMBL" id="CP051143">
    <property type="protein sequence ID" value="QIX01894.1"/>
    <property type="molecule type" value="Genomic_DNA"/>
</dbReference>
<dbReference type="Gene3D" id="3.40.50.300">
    <property type="entry name" value="P-loop containing nucleotide triphosphate hydrolases"/>
    <property type="match status" value="1"/>
</dbReference>
<feature type="region of interest" description="Disordered" evidence="11">
    <location>
        <begin position="1"/>
        <end position="24"/>
    </location>
</feature>